<dbReference type="GO" id="GO:0030246">
    <property type="term" value="F:carbohydrate binding"/>
    <property type="evidence" value="ECO:0007669"/>
    <property type="project" value="InterPro"/>
</dbReference>
<dbReference type="EMBL" id="CYZU01000045">
    <property type="protein sequence ID" value="CUO95156.1"/>
    <property type="molecule type" value="Genomic_DNA"/>
</dbReference>
<dbReference type="CDD" id="cd14752">
    <property type="entry name" value="GH31_N"/>
    <property type="match status" value="1"/>
</dbReference>
<dbReference type="InterPro" id="IPR048395">
    <property type="entry name" value="Glyco_hydro_31_C"/>
</dbReference>
<dbReference type="SUPFAM" id="SSF51011">
    <property type="entry name" value="Glycosyl hydrolase domain"/>
    <property type="match status" value="1"/>
</dbReference>
<evidence type="ECO:0000313" key="10">
    <source>
        <dbReference type="EMBL" id="CUO95156.1"/>
    </source>
</evidence>
<evidence type="ECO:0000256" key="1">
    <source>
        <dbReference type="ARBA" id="ARBA00007806"/>
    </source>
</evidence>
<reference evidence="10 11" key="1">
    <citation type="submission" date="2015-09" db="EMBL/GenBank/DDBJ databases">
        <authorList>
            <consortium name="Pathogen Informatics"/>
        </authorList>
    </citation>
    <scope>NUCLEOTIDE SEQUENCE [LARGE SCALE GENOMIC DNA]</scope>
    <source>
        <strain evidence="10 11">2789STDY5834876</strain>
    </source>
</reference>
<dbReference type="GO" id="GO:0061634">
    <property type="term" value="F:alpha-D-xyloside xylohydrolase"/>
    <property type="evidence" value="ECO:0007669"/>
    <property type="project" value="UniProtKB-EC"/>
</dbReference>
<evidence type="ECO:0000313" key="11">
    <source>
        <dbReference type="Proteomes" id="UP000095544"/>
    </source>
</evidence>
<dbReference type="FunFam" id="3.20.20.80:FF:000053">
    <property type="entry name" value="Alpha-xylosidase YicI"/>
    <property type="match status" value="1"/>
</dbReference>
<evidence type="ECO:0000256" key="2">
    <source>
        <dbReference type="ARBA" id="ARBA00022801"/>
    </source>
</evidence>
<dbReference type="EC" id="3.2.1.177" evidence="5"/>
<evidence type="ECO:0000259" key="8">
    <source>
        <dbReference type="Pfam" id="PF13802"/>
    </source>
</evidence>
<name>A0A174JA48_9FIRM</name>
<dbReference type="AlphaFoldDB" id="A0A174JA48"/>
<dbReference type="OrthoDB" id="176168at2"/>
<gene>
    <name evidence="10" type="primary">yicI_4</name>
    <name evidence="10" type="ORF">ERS852491_03817</name>
</gene>
<dbReference type="InterPro" id="IPR000322">
    <property type="entry name" value="Glyco_hydro_31_TIM"/>
</dbReference>
<evidence type="ECO:0000256" key="4">
    <source>
        <dbReference type="ARBA" id="ARBA00052064"/>
    </source>
</evidence>
<dbReference type="RefSeq" id="WP_055154682.1">
    <property type="nucleotide sequence ID" value="NZ_CYZU01000045.1"/>
</dbReference>
<dbReference type="PANTHER" id="PTHR43053:SF4">
    <property type="entry name" value="MYOGENESIS-REGULATING GLYCOSIDASE"/>
    <property type="match status" value="1"/>
</dbReference>
<dbReference type="GO" id="GO:0005975">
    <property type="term" value="P:carbohydrate metabolic process"/>
    <property type="evidence" value="ECO:0007669"/>
    <property type="project" value="InterPro"/>
</dbReference>
<comment type="similarity">
    <text evidence="1 6">Belongs to the glycosyl hydrolase 31 family.</text>
</comment>
<dbReference type="CDD" id="cd06593">
    <property type="entry name" value="GH31_xylosidase_YicI"/>
    <property type="match status" value="1"/>
</dbReference>
<dbReference type="Gene3D" id="3.20.20.80">
    <property type="entry name" value="Glycosidases"/>
    <property type="match status" value="1"/>
</dbReference>
<evidence type="ECO:0000259" key="9">
    <source>
        <dbReference type="Pfam" id="PF21365"/>
    </source>
</evidence>
<sequence length="787" mass="89918">MKFTEGFWEKSEAAHACYAVQAYEVEEIENGMRVIAPFRTICSRAGALDVGTLTFEFTSAGADIISVRCFHFEGYEKREPRFMLNREKCKVNIDISEDEAVMSAGNVSVHVGLKEFYISYKRNGKDMTSCGFKNVGYMRHDRKNSTKYPETNYLAEDYNPYIVSEFSLAAGECVYGLGERFTAFVKNGQTVDCWNEDGGTSSQISYKNIPFYITNKNYGIYVDHSTDVSFEVASEKVEAVGVSVKGEEMRYYVIGGSSMKKVIEHYTSLTGKPALPPAWSFGLWLSSSFTTDYDEKTVNSFIEGMKARDLPFDVFHFDCFWMRGLHWCDFEWNEKTFPDVRGMLKRYKDKGLKICVWINPYVAQGTVFFREGLKKGYFLMRADGLGVKQVDNWQPGMAVIDFTNPEAVIWYQEKLKELLDMGVDCFKSDFGERIPVDVTYANGADAWGMHNYYTLLYNQTVFELLKRERGEKEAVLFARSATVGGQRFPVHWGGDCTGTYESMAESLRGGLSFMLSGFSYWSHDIGGFELAADADVYKRWLQFGLLSTHSRLHGSKSYRVPWLFDEESVEVCREFTKLKLKLMPYIYSMAVESHKTGIPVMRPMILEYENDPAVKYLDMQYMLGDRLLVAPIFNKEGIGEYYLPKGVWTHLLNGERKEGGRWYRETYDYHSLPLFVAENSLLPMGSNEKTAGYSFAENVQIGIYELREGEKAECRIPDKEGNIVLNVRAYTDKDKIYLSSCGKNERITYVLYNVPEIRSISGGTMQYDKERRSAVVAAEGEQVILGK</sequence>
<feature type="domain" description="Glycoside hydrolase family 31 TIM barrel" evidence="7">
    <location>
        <begin position="273"/>
        <end position="589"/>
    </location>
</feature>
<dbReference type="NCBIfam" id="NF007940">
    <property type="entry name" value="PRK10658.1"/>
    <property type="match status" value="1"/>
</dbReference>
<keyword evidence="3 6" id="KW-0326">Glycosidase</keyword>
<dbReference type="Gene3D" id="2.60.40.1760">
    <property type="entry name" value="glycosyl hydrolase (family 31)"/>
    <property type="match status" value="1"/>
</dbReference>
<evidence type="ECO:0000259" key="7">
    <source>
        <dbReference type="Pfam" id="PF01055"/>
    </source>
</evidence>
<dbReference type="PANTHER" id="PTHR43053">
    <property type="entry name" value="GLYCOSIDASE FAMILY 31"/>
    <property type="match status" value="1"/>
</dbReference>
<comment type="catalytic activity">
    <reaction evidence="4">
        <text>Hydrolysis of terminal, non-reducing alpha-D-xylose residues with release of alpha-D-xylose.</text>
        <dbReference type="EC" id="3.2.1.177"/>
    </reaction>
</comment>
<dbReference type="InterPro" id="IPR025887">
    <property type="entry name" value="Glyco_hydro_31_N_dom"/>
</dbReference>
<evidence type="ECO:0000256" key="5">
    <source>
        <dbReference type="ARBA" id="ARBA00066962"/>
    </source>
</evidence>
<accession>A0A174JA48</accession>
<dbReference type="InterPro" id="IPR050985">
    <property type="entry name" value="Alpha-glycosidase_related"/>
</dbReference>
<dbReference type="InterPro" id="IPR011013">
    <property type="entry name" value="Gal_mutarotase_sf_dom"/>
</dbReference>
<feature type="domain" description="Glycosyl hydrolase family 31 C-terminal" evidence="9">
    <location>
        <begin position="597"/>
        <end position="681"/>
    </location>
</feature>
<dbReference type="InterPro" id="IPR017853">
    <property type="entry name" value="GH"/>
</dbReference>
<dbReference type="STRING" id="39482.ERS852491_03817"/>
<dbReference type="Pfam" id="PF21365">
    <property type="entry name" value="Glyco_hydro_31_3rd"/>
    <property type="match status" value="1"/>
</dbReference>
<dbReference type="Gene3D" id="2.60.40.1180">
    <property type="entry name" value="Golgi alpha-mannosidase II"/>
    <property type="match status" value="2"/>
</dbReference>
<dbReference type="SUPFAM" id="SSF51445">
    <property type="entry name" value="(Trans)glycosidases"/>
    <property type="match status" value="1"/>
</dbReference>
<feature type="domain" description="Glycoside hydrolase family 31 N-terminal" evidence="8">
    <location>
        <begin position="55"/>
        <end position="231"/>
    </location>
</feature>
<dbReference type="Pfam" id="PF13802">
    <property type="entry name" value="Gal_mutarotas_2"/>
    <property type="match status" value="1"/>
</dbReference>
<dbReference type="SUPFAM" id="SSF74650">
    <property type="entry name" value="Galactose mutarotase-like"/>
    <property type="match status" value="1"/>
</dbReference>
<proteinExistence type="inferred from homology"/>
<dbReference type="Proteomes" id="UP000095544">
    <property type="component" value="Unassembled WGS sequence"/>
</dbReference>
<organism evidence="10 11">
    <name type="scientific">Faecalicatena contorta</name>
    <dbReference type="NCBI Taxonomy" id="39482"/>
    <lineage>
        <taxon>Bacteria</taxon>
        <taxon>Bacillati</taxon>
        <taxon>Bacillota</taxon>
        <taxon>Clostridia</taxon>
        <taxon>Lachnospirales</taxon>
        <taxon>Lachnospiraceae</taxon>
        <taxon>Faecalicatena</taxon>
    </lineage>
</organism>
<keyword evidence="2 6" id="KW-0378">Hydrolase</keyword>
<dbReference type="SUPFAM" id="SSF117125">
    <property type="entry name" value="Putative glucosidase YicI, C-terminal domain"/>
    <property type="match status" value="1"/>
</dbReference>
<dbReference type="InterPro" id="IPR013780">
    <property type="entry name" value="Glyco_hydro_b"/>
</dbReference>
<evidence type="ECO:0000256" key="6">
    <source>
        <dbReference type="RuleBase" id="RU361185"/>
    </source>
</evidence>
<dbReference type="Pfam" id="PF01055">
    <property type="entry name" value="Glyco_hydro_31_2nd"/>
    <property type="match status" value="1"/>
</dbReference>
<evidence type="ECO:0000256" key="3">
    <source>
        <dbReference type="ARBA" id="ARBA00023295"/>
    </source>
</evidence>
<protein>
    <recommendedName>
        <fullName evidence="5">alpha-D-xyloside xylohydrolase</fullName>
        <ecNumber evidence="5">3.2.1.177</ecNumber>
    </recommendedName>
</protein>